<protein>
    <submittedName>
        <fullName evidence="8">Taurine import ATP-binding protein TauB</fullName>
    </submittedName>
</protein>
<keyword evidence="9" id="KW-1185">Reference proteome</keyword>
<comment type="similarity">
    <text evidence="1">Belongs to the ABC transporter superfamily.</text>
</comment>
<evidence type="ECO:0000256" key="1">
    <source>
        <dbReference type="ARBA" id="ARBA00005417"/>
    </source>
</evidence>
<proteinExistence type="inferred from homology"/>
<keyword evidence="4" id="KW-0997">Cell inner membrane</keyword>
<dbReference type="PROSITE" id="PS00211">
    <property type="entry name" value="ABC_TRANSPORTER_1"/>
    <property type="match status" value="1"/>
</dbReference>
<accession>A0A6J5F5T5</accession>
<keyword evidence="6 8" id="KW-0067">ATP-binding</keyword>
<reference evidence="8 9" key="1">
    <citation type="submission" date="2020-04" db="EMBL/GenBank/DDBJ databases">
        <authorList>
            <person name="De Canck E."/>
        </authorList>
    </citation>
    <scope>NUCLEOTIDE SEQUENCE [LARGE SCALE GENOMIC DNA]</scope>
    <source>
        <strain evidence="8 9">LMG 29542</strain>
    </source>
</reference>
<name>A0A6J5F5T5_9BURK</name>
<keyword evidence="5" id="KW-0547">Nucleotide-binding</keyword>
<dbReference type="InterPro" id="IPR003593">
    <property type="entry name" value="AAA+_ATPase"/>
</dbReference>
<keyword evidence="4" id="KW-0472">Membrane</keyword>
<dbReference type="InterPro" id="IPR050166">
    <property type="entry name" value="ABC_transporter_ATP-bind"/>
</dbReference>
<dbReference type="EMBL" id="CADIKH010000084">
    <property type="protein sequence ID" value="CAB3773723.1"/>
    <property type="molecule type" value="Genomic_DNA"/>
</dbReference>
<keyword evidence="3" id="KW-1003">Cell membrane</keyword>
<dbReference type="PANTHER" id="PTHR42788">
    <property type="entry name" value="TAURINE IMPORT ATP-BINDING PROTEIN-RELATED"/>
    <property type="match status" value="1"/>
</dbReference>
<dbReference type="InterPro" id="IPR027417">
    <property type="entry name" value="P-loop_NTPase"/>
</dbReference>
<dbReference type="CDD" id="cd03293">
    <property type="entry name" value="ABC_NrtD_SsuB_transporters"/>
    <property type="match status" value="1"/>
</dbReference>
<dbReference type="InterPro" id="IPR003439">
    <property type="entry name" value="ABC_transporter-like_ATP-bd"/>
</dbReference>
<keyword evidence="2" id="KW-0813">Transport</keyword>
<evidence type="ECO:0000256" key="2">
    <source>
        <dbReference type="ARBA" id="ARBA00022448"/>
    </source>
</evidence>
<evidence type="ECO:0000256" key="6">
    <source>
        <dbReference type="ARBA" id="ARBA00022840"/>
    </source>
</evidence>
<dbReference type="SMART" id="SM00382">
    <property type="entry name" value="AAA"/>
    <property type="match status" value="1"/>
</dbReference>
<dbReference type="GO" id="GO:0005524">
    <property type="term" value="F:ATP binding"/>
    <property type="evidence" value="ECO:0007669"/>
    <property type="project" value="UniProtKB-KW"/>
</dbReference>
<evidence type="ECO:0000259" key="7">
    <source>
        <dbReference type="PROSITE" id="PS50893"/>
    </source>
</evidence>
<gene>
    <name evidence="8" type="primary">tauB_2</name>
    <name evidence="8" type="ORF">LMG29542_07409</name>
</gene>
<evidence type="ECO:0000256" key="3">
    <source>
        <dbReference type="ARBA" id="ARBA00022475"/>
    </source>
</evidence>
<sequence>MNALPLRAAVPMAPATGSVRHSVELSHVSKHFGKLAVLEDISLAAPSGSVLAIVGASGCGKSTLLNIIAGLVKADSGKVQIDGVAGEPSEDTRVISYMFQEDRLLPWRTIVANTEFGLEAGTLNAHVRRERALDVLRMTGLEGFENAYPHELSGGMRSRVALARSLVVRPYILLMDEPFSKLDPQMRSQMHGELLRIREQLKMTVVFVTHDVEEAIVLADRVVVLRPRPGRVRDVLSIDLARPRDPLAADVAETVRRVRALI</sequence>
<dbReference type="PROSITE" id="PS50893">
    <property type="entry name" value="ABC_TRANSPORTER_2"/>
    <property type="match status" value="1"/>
</dbReference>
<dbReference type="GO" id="GO:0016887">
    <property type="term" value="F:ATP hydrolysis activity"/>
    <property type="evidence" value="ECO:0007669"/>
    <property type="project" value="InterPro"/>
</dbReference>
<evidence type="ECO:0000313" key="9">
    <source>
        <dbReference type="Proteomes" id="UP000494363"/>
    </source>
</evidence>
<feature type="domain" description="ABC transporter" evidence="7">
    <location>
        <begin position="23"/>
        <end position="252"/>
    </location>
</feature>
<dbReference type="AlphaFoldDB" id="A0A6J5F5T5"/>
<dbReference type="InterPro" id="IPR017871">
    <property type="entry name" value="ABC_transporter-like_CS"/>
</dbReference>
<evidence type="ECO:0000256" key="5">
    <source>
        <dbReference type="ARBA" id="ARBA00022741"/>
    </source>
</evidence>
<evidence type="ECO:0000313" key="8">
    <source>
        <dbReference type="EMBL" id="CAB3773723.1"/>
    </source>
</evidence>
<dbReference type="RefSeq" id="WP_246356240.1">
    <property type="nucleotide sequence ID" value="NZ_CADIKH010000084.1"/>
</dbReference>
<dbReference type="Pfam" id="PF00005">
    <property type="entry name" value="ABC_tran"/>
    <property type="match status" value="1"/>
</dbReference>
<organism evidence="8 9">
    <name type="scientific">Paraburkholderia humisilvae</name>
    <dbReference type="NCBI Taxonomy" id="627669"/>
    <lineage>
        <taxon>Bacteria</taxon>
        <taxon>Pseudomonadati</taxon>
        <taxon>Pseudomonadota</taxon>
        <taxon>Betaproteobacteria</taxon>
        <taxon>Burkholderiales</taxon>
        <taxon>Burkholderiaceae</taxon>
        <taxon>Paraburkholderia</taxon>
    </lineage>
</organism>
<dbReference type="SUPFAM" id="SSF52540">
    <property type="entry name" value="P-loop containing nucleoside triphosphate hydrolases"/>
    <property type="match status" value="1"/>
</dbReference>
<evidence type="ECO:0000256" key="4">
    <source>
        <dbReference type="ARBA" id="ARBA00022519"/>
    </source>
</evidence>
<dbReference type="PANTHER" id="PTHR42788:SF13">
    <property type="entry name" value="ALIPHATIC SULFONATES IMPORT ATP-BINDING PROTEIN SSUB"/>
    <property type="match status" value="1"/>
</dbReference>
<dbReference type="Proteomes" id="UP000494363">
    <property type="component" value="Unassembled WGS sequence"/>
</dbReference>
<dbReference type="Gene3D" id="3.40.50.300">
    <property type="entry name" value="P-loop containing nucleotide triphosphate hydrolases"/>
    <property type="match status" value="1"/>
</dbReference>